<dbReference type="InterPro" id="IPR002083">
    <property type="entry name" value="MATH/TRAF_dom"/>
</dbReference>
<dbReference type="Proteomes" id="UP001432322">
    <property type="component" value="Unassembled WGS sequence"/>
</dbReference>
<dbReference type="Pfam" id="PF22486">
    <property type="entry name" value="MATH_2"/>
    <property type="match status" value="1"/>
</dbReference>
<evidence type="ECO:0000313" key="4">
    <source>
        <dbReference type="Proteomes" id="UP001432322"/>
    </source>
</evidence>
<organism evidence="3 4">
    <name type="scientific">Pristionchus fissidentatus</name>
    <dbReference type="NCBI Taxonomy" id="1538716"/>
    <lineage>
        <taxon>Eukaryota</taxon>
        <taxon>Metazoa</taxon>
        <taxon>Ecdysozoa</taxon>
        <taxon>Nematoda</taxon>
        <taxon>Chromadorea</taxon>
        <taxon>Rhabditida</taxon>
        <taxon>Rhabditina</taxon>
        <taxon>Diplogasteromorpha</taxon>
        <taxon>Diplogasteroidea</taxon>
        <taxon>Neodiplogasteridae</taxon>
        <taxon>Pristionchus</taxon>
    </lineage>
</organism>
<feature type="domain" description="MATH" evidence="2">
    <location>
        <begin position="119"/>
        <end position="246"/>
    </location>
</feature>
<accession>A0AAV5WD75</accession>
<dbReference type="InterPro" id="IPR008974">
    <property type="entry name" value="TRAF-like"/>
</dbReference>
<protein>
    <recommendedName>
        <fullName evidence="2">MATH domain-containing protein</fullName>
    </recommendedName>
</protein>
<dbReference type="EMBL" id="BTSY01000005">
    <property type="protein sequence ID" value="GMT28982.1"/>
    <property type="molecule type" value="Genomic_DNA"/>
</dbReference>
<feature type="non-terminal residue" evidence="3">
    <location>
        <position position="1"/>
    </location>
</feature>
<dbReference type="PROSITE" id="PS50144">
    <property type="entry name" value="MATH"/>
    <property type="match status" value="1"/>
</dbReference>
<sequence>VMAGIGQSMEELSKENAQLRRDLAMRDFEISESKKELESTTVSLQTVIALKNKKIQEQQAQIDELIAEVNLGHNQGPPTKKSRVDDGKEEKEQMSKMEKKLEEIDQKLALNSSSLSAGEVILRAKFSEISKVESNTVTKTSQAVRTGGKDWKIAIQQKQVGPVKFLCVSLRVSSKQSIPDSWSCTTSFKISLLHPTNLTPLLSMEGNGIIYTAAKPSWGSQTFISFHDLREKNYSKDDSIIISFHAFATN</sequence>
<feature type="compositionally biased region" description="Basic and acidic residues" evidence="1">
    <location>
        <begin position="82"/>
        <end position="95"/>
    </location>
</feature>
<dbReference type="Gene3D" id="2.60.210.10">
    <property type="entry name" value="Apoptosis, Tumor Necrosis Factor Receptor Associated Protein 2, Chain A"/>
    <property type="match status" value="1"/>
</dbReference>
<gene>
    <name evidence="3" type="ORF">PFISCL1PPCAC_20279</name>
</gene>
<dbReference type="CDD" id="cd00121">
    <property type="entry name" value="MATH"/>
    <property type="match status" value="1"/>
</dbReference>
<keyword evidence="4" id="KW-1185">Reference proteome</keyword>
<comment type="caution">
    <text evidence="3">The sequence shown here is derived from an EMBL/GenBank/DDBJ whole genome shotgun (WGS) entry which is preliminary data.</text>
</comment>
<evidence type="ECO:0000259" key="2">
    <source>
        <dbReference type="PROSITE" id="PS50144"/>
    </source>
</evidence>
<dbReference type="SUPFAM" id="SSF49599">
    <property type="entry name" value="TRAF domain-like"/>
    <property type="match status" value="1"/>
</dbReference>
<evidence type="ECO:0000256" key="1">
    <source>
        <dbReference type="SAM" id="MobiDB-lite"/>
    </source>
</evidence>
<proteinExistence type="predicted"/>
<dbReference type="AlphaFoldDB" id="A0AAV5WD75"/>
<reference evidence="3" key="1">
    <citation type="submission" date="2023-10" db="EMBL/GenBank/DDBJ databases">
        <title>Genome assembly of Pristionchus species.</title>
        <authorList>
            <person name="Yoshida K."/>
            <person name="Sommer R.J."/>
        </authorList>
    </citation>
    <scope>NUCLEOTIDE SEQUENCE</scope>
    <source>
        <strain evidence="3">RS5133</strain>
    </source>
</reference>
<name>A0AAV5WD75_9BILA</name>
<evidence type="ECO:0000313" key="3">
    <source>
        <dbReference type="EMBL" id="GMT28982.1"/>
    </source>
</evidence>
<feature type="region of interest" description="Disordered" evidence="1">
    <location>
        <begin position="71"/>
        <end position="95"/>
    </location>
</feature>